<evidence type="ECO:0000256" key="1">
    <source>
        <dbReference type="ARBA" id="ARBA00022679"/>
    </source>
</evidence>
<dbReference type="PROSITE" id="PS51186">
    <property type="entry name" value="GNAT"/>
    <property type="match status" value="1"/>
</dbReference>
<keyword evidence="1" id="KW-0808">Transferase</keyword>
<protein>
    <submittedName>
        <fullName evidence="5">GNAT family N-acetyltransferase</fullName>
    </submittedName>
</protein>
<comment type="caution">
    <text evidence="5">The sequence shown here is derived from an EMBL/GenBank/DDBJ whole genome shotgun (WGS) entry which is preliminary data.</text>
</comment>
<keyword evidence="2" id="KW-0012">Acyltransferase</keyword>
<dbReference type="RefSeq" id="WP_275685110.1">
    <property type="nucleotide sequence ID" value="NZ_JAJLJH010000011.1"/>
</dbReference>
<dbReference type="Proteomes" id="UP001139353">
    <property type="component" value="Unassembled WGS sequence"/>
</dbReference>
<evidence type="ECO:0000313" key="5">
    <source>
        <dbReference type="EMBL" id="MCK9689067.1"/>
    </source>
</evidence>
<sequence length="205" mass="22096">MSALAVPLPILQGERCLLRALAPEDAPALVTHANDREVARNLFDAFPQPCTLAAADAWATHESHSGAFGWVWGIVADGAVVGCIGLHQASGWMRCNAEIGYWLGRAYWRRGITSDAVRQVTDWAFAAVPELTRIHAPIFASNDGSQAVVRKCGYVREGLLKQSAIKDGAVIDRVVWATYRTEIARRDADIGAVLAATAATAMERA</sequence>
<gene>
    <name evidence="5" type="ORF">LPC04_25410</name>
</gene>
<evidence type="ECO:0000256" key="2">
    <source>
        <dbReference type="ARBA" id="ARBA00023315"/>
    </source>
</evidence>
<evidence type="ECO:0000259" key="4">
    <source>
        <dbReference type="PROSITE" id="PS51186"/>
    </source>
</evidence>
<dbReference type="InterPro" id="IPR051531">
    <property type="entry name" value="N-acetyltransferase"/>
</dbReference>
<dbReference type="GO" id="GO:0016747">
    <property type="term" value="F:acyltransferase activity, transferring groups other than amino-acyl groups"/>
    <property type="evidence" value="ECO:0007669"/>
    <property type="project" value="InterPro"/>
</dbReference>
<dbReference type="PANTHER" id="PTHR43792:SF8">
    <property type="entry name" value="[RIBOSOMAL PROTEIN US5]-ALANINE N-ACETYLTRANSFERASE"/>
    <property type="match status" value="1"/>
</dbReference>
<dbReference type="Gene3D" id="3.40.630.30">
    <property type="match status" value="1"/>
</dbReference>
<comment type="similarity">
    <text evidence="3">Belongs to the acetyltransferase family. RimJ subfamily.</text>
</comment>
<evidence type="ECO:0000313" key="6">
    <source>
        <dbReference type="Proteomes" id="UP001139353"/>
    </source>
</evidence>
<dbReference type="Pfam" id="PF13302">
    <property type="entry name" value="Acetyltransf_3"/>
    <property type="match status" value="1"/>
</dbReference>
<dbReference type="EMBL" id="JAJLJH010000011">
    <property type="protein sequence ID" value="MCK9689067.1"/>
    <property type="molecule type" value="Genomic_DNA"/>
</dbReference>
<dbReference type="InterPro" id="IPR016181">
    <property type="entry name" value="Acyl_CoA_acyltransferase"/>
</dbReference>
<dbReference type="PANTHER" id="PTHR43792">
    <property type="entry name" value="GNAT FAMILY, PUTATIVE (AFU_ORTHOLOGUE AFUA_3G00765)-RELATED-RELATED"/>
    <property type="match status" value="1"/>
</dbReference>
<name>A0A9X1YNI6_9BURK</name>
<dbReference type="SUPFAM" id="SSF55729">
    <property type="entry name" value="Acyl-CoA N-acyltransferases (Nat)"/>
    <property type="match status" value="1"/>
</dbReference>
<proteinExistence type="inferred from homology"/>
<dbReference type="InterPro" id="IPR000182">
    <property type="entry name" value="GNAT_dom"/>
</dbReference>
<reference evidence="5" key="1">
    <citation type="submission" date="2021-11" db="EMBL/GenBank/DDBJ databases">
        <title>BS-T2-15 a new species belonging to the Comamonadaceae family isolated from the soil of a French oak forest.</title>
        <authorList>
            <person name="Mieszkin S."/>
            <person name="Alain K."/>
        </authorList>
    </citation>
    <scope>NUCLEOTIDE SEQUENCE</scope>
    <source>
        <strain evidence="5">BS-T2-15</strain>
    </source>
</reference>
<organism evidence="5 6">
    <name type="scientific">Scleromatobacter humisilvae</name>
    <dbReference type="NCBI Taxonomy" id="2897159"/>
    <lineage>
        <taxon>Bacteria</taxon>
        <taxon>Pseudomonadati</taxon>
        <taxon>Pseudomonadota</taxon>
        <taxon>Betaproteobacteria</taxon>
        <taxon>Burkholderiales</taxon>
        <taxon>Sphaerotilaceae</taxon>
        <taxon>Scleromatobacter</taxon>
    </lineage>
</organism>
<feature type="domain" description="N-acetyltransferase" evidence="4">
    <location>
        <begin position="16"/>
        <end position="181"/>
    </location>
</feature>
<dbReference type="AlphaFoldDB" id="A0A9X1YNI6"/>
<accession>A0A9X1YNI6</accession>
<evidence type="ECO:0000256" key="3">
    <source>
        <dbReference type="ARBA" id="ARBA00038502"/>
    </source>
</evidence>
<keyword evidence="6" id="KW-1185">Reference proteome</keyword>